<dbReference type="InterPro" id="IPR012000">
    <property type="entry name" value="Thiamin_PyroP_enz_cen_dom"/>
</dbReference>
<evidence type="ECO:0000256" key="2">
    <source>
        <dbReference type="ARBA" id="ARBA00001964"/>
    </source>
</evidence>
<gene>
    <name evidence="10" type="ORF">JW984_05840</name>
</gene>
<dbReference type="InterPro" id="IPR000399">
    <property type="entry name" value="TPP-bd_CS"/>
</dbReference>
<evidence type="ECO:0000259" key="7">
    <source>
        <dbReference type="Pfam" id="PF00205"/>
    </source>
</evidence>
<comment type="cofactor">
    <cofactor evidence="2">
        <name>thiamine diphosphate</name>
        <dbReference type="ChEBI" id="CHEBI:58937"/>
    </cofactor>
</comment>
<dbReference type="GO" id="GO:0000287">
    <property type="term" value="F:magnesium ion binding"/>
    <property type="evidence" value="ECO:0007669"/>
    <property type="project" value="InterPro"/>
</dbReference>
<comment type="similarity">
    <text evidence="3 6">Belongs to the TPP enzyme family.</text>
</comment>
<dbReference type="PROSITE" id="PS00187">
    <property type="entry name" value="TPP_ENZYMES"/>
    <property type="match status" value="1"/>
</dbReference>
<dbReference type="InterPro" id="IPR012001">
    <property type="entry name" value="Thiamin_PyroP_enz_TPP-bd_dom"/>
</dbReference>
<dbReference type="GO" id="GO:0030976">
    <property type="term" value="F:thiamine pyrophosphate binding"/>
    <property type="evidence" value="ECO:0007669"/>
    <property type="project" value="InterPro"/>
</dbReference>
<evidence type="ECO:0000256" key="4">
    <source>
        <dbReference type="ARBA" id="ARBA00022723"/>
    </source>
</evidence>
<evidence type="ECO:0000256" key="6">
    <source>
        <dbReference type="RuleBase" id="RU362132"/>
    </source>
</evidence>
<protein>
    <submittedName>
        <fullName evidence="10">Thiamine pyrophosphate-binding protein</fullName>
    </submittedName>
</protein>
<dbReference type="GO" id="GO:0005948">
    <property type="term" value="C:acetolactate synthase complex"/>
    <property type="evidence" value="ECO:0007669"/>
    <property type="project" value="TreeGrafter"/>
</dbReference>
<reference evidence="10" key="2">
    <citation type="submission" date="2021-01" db="EMBL/GenBank/DDBJ databases">
        <authorList>
            <person name="Hahn C.R."/>
            <person name="Youssef N.H."/>
            <person name="Elshahed M."/>
        </authorList>
    </citation>
    <scope>NUCLEOTIDE SEQUENCE</scope>
    <source>
        <strain evidence="10">Zod_Metabat.24</strain>
    </source>
</reference>
<evidence type="ECO:0000259" key="9">
    <source>
        <dbReference type="Pfam" id="PF02776"/>
    </source>
</evidence>
<comment type="caution">
    <text evidence="10">The sequence shown here is derived from an EMBL/GenBank/DDBJ whole genome shotgun (WGS) entry which is preliminary data.</text>
</comment>
<evidence type="ECO:0000313" key="11">
    <source>
        <dbReference type="Proteomes" id="UP000809273"/>
    </source>
</evidence>
<dbReference type="Proteomes" id="UP000809273">
    <property type="component" value="Unassembled WGS sequence"/>
</dbReference>
<dbReference type="InterPro" id="IPR029035">
    <property type="entry name" value="DHS-like_NAD/FAD-binding_dom"/>
</dbReference>
<name>A0A9D8PN04_9DELT</name>
<feature type="domain" description="Thiamine pyrophosphate enzyme TPP-binding" evidence="8">
    <location>
        <begin position="395"/>
        <end position="542"/>
    </location>
</feature>
<keyword evidence="4" id="KW-0479">Metal-binding</keyword>
<dbReference type="GO" id="GO:0003984">
    <property type="term" value="F:acetolactate synthase activity"/>
    <property type="evidence" value="ECO:0007669"/>
    <property type="project" value="TreeGrafter"/>
</dbReference>
<evidence type="ECO:0000259" key="8">
    <source>
        <dbReference type="Pfam" id="PF02775"/>
    </source>
</evidence>
<keyword evidence="5 6" id="KW-0786">Thiamine pyrophosphate</keyword>
<proteinExistence type="inferred from homology"/>
<dbReference type="Gene3D" id="3.40.50.970">
    <property type="match status" value="2"/>
</dbReference>
<evidence type="ECO:0000256" key="5">
    <source>
        <dbReference type="ARBA" id="ARBA00023052"/>
    </source>
</evidence>
<organism evidence="10 11">
    <name type="scientific">Candidatus Zymogenus saltonus</name>
    <dbReference type="NCBI Taxonomy" id="2844893"/>
    <lineage>
        <taxon>Bacteria</taxon>
        <taxon>Deltaproteobacteria</taxon>
        <taxon>Candidatus Zymogenia</taxon>
        <taxon>Candidatus Zymogeniales</taxon>
        <taxon>Candidatus Zymogenaceae</taxon>
        <taxon>Candidatus Zymogenus</taxon>
    </lineage>
</organism>
<dbReference type="CDD" id="cd07035">
    <property type="entry name" value="TPP_PYR_POX_like"/>
    <property type="match status" value="1"/>
</dbReference>
<dbReference type="GO" id="GO:0009099">
    <property type="term" value="P:L-valine biosynthetic process"/>
    <property type="evidence" value="ECO:0007669"/>
    <property type="project" value="TreeGrafter"/>
</dbReference>
<reference evidence="10" key="1">
    <citation type="journal article" date="2021" name="Environ. Microbiol.">
        <title>Genomic characterization of three novel Desulfobacterota classes expand the metabolic and phylogenetic diversity of the phylum.</title>
        <authorList>
            <person name="Murphy C.L."/>
            <person name="Biggerstaff J."/>
            <person name="Eichhorn A."/>
            <person name="Ewing E."/>
            <person name="Shahan R."/>
            <person name="Soriano D."/>
            <person name="Stewart S."/>
            <person name="VanMol K."/>
            <person name="Walker R."/>
            <person name="Walters P."/>
            <person name="Elshahed M.S."/>
            <person name="Youssef N.H."/>
        </authorList>
    </citation>
    <scope>NUCLEOTIDE SEQUENCE</scope>
    <source>
        <strain evidence="10">Zod_Metabat.24</strain>
    </source>
</reference>
<dbReference type="AlphaFoldDB" id="A0A9D8PN04"/>
<dbReference type="Pfam" id="PF00205">
    <property type="entry name" value="TPP_enzyme_M"/>
    <property type="match status" value="1"/>
</dbReference>
<dbReference type="Pfam" id="PF02775">
    <property type="entry name" value="TPP_enzyme_C"/>
    <property type="match status" value="1"/>
</dbReference>
<evidence type="ECO:0000256" key="3">
    <source>
        <dbReference type="ARBA" id="ARBA00007812"/>
    </source>
</evidence>
<evidence type="ECO:0000256" key="1">
    <source>
        <dbReference type="ARBA" id="ARBA00001946"/>
    </source>
</evidence>
<dbReference type="InterPro" id="IPR011766">
    <property type="entry name" value="TPP_enzyme_TPP-bd"/>
</dbReference>
<dbReference type="InterPro" id="IPR045229">
    <property type="entry name" value="TPP_enz"/>
</dbReference>
<comment type="cofactor">
    <cofactor evidence="1">
        <name>Mg(2+)</name>
        <dbReference type="ChEBI" id="CHEBI:18420"/>
    </cofactor>
</comment>
<accession>A0A9D8PN04</accession>
<feature type="domain" description="Thiamine pyrophosphate enzyme central" evidence="7">
    <location>
        <begin position="197"/>
        <end position="330"/>
    </location>
</feature>
<dbReference type="Pfam" id="PF02776">
    <property type="entry name" value="TPP_enzyme_N"/>
    <property type="match status" value="1"/>
</dbReference>
<dbReference type="GO" id="GO:0050660">
    <property type="term" value="F:flavin adenine dinucleotide binding"/>
    <property type="evidence" value="ECO:0007669"/>
    <property type="project" value="TreeGrafter"/>
</dbReference>
<dbReference type="SUPFAM" id="SSF52518">
    <property type="entry name" value="Thiamin diphosphate-binding fold (THDP-binding)"/>
    <property type="match status" value="2"/>
</dbReference>
<dbReference type="SUPFAM" id="SSF52467">
    <property type="entry name" value="DHS-like NAD/FAD-binding domain"/>
    <property type="match status" value="1"/>
</dbReference>
<dbReference type="PANTHER" id="PTHR18968:SF166">
    <property type="entry name" value="2-HYDROXYACYL-COA LYASE 2"/>
    <property type="match status" value="1"/>
</dbReference>
<evidence type="ECO:0000313" key="10">
    <source>
        <dbReference type="EMBL" id="MBN1572704.1"/>
    </source>
</evidence>
<dbReference type="InterPro" id="IPR029061">
    <property type="entry name" value="THDP-binding"/>
</dbReference>
<dbReference type="GO" id="GO:0009097">
    <property type="term" value="P:isoleucine biosynthetic process"/>
    <property type="evidence" value="ECO:0007669"/>
    <property type="project" value="TreeGrafter"/>
</dbReference>
<dbReference type="PANTHER" id="PTHR18968">
    <property type="entry name" value="THIAMINE PYROPHOSPHATE ENZYMES"/>
    <property type="match status" value="1"/>
</dbReference>
<dbReference type="EMBL" id="JAFGIX010000027">
    <property type="protein sequence ID" value="MBN1572704.1"/>
    <property type="molecule type" value="Genomic_DNA"/>
</dbReference>
<sequence>MATITGGELIVKCLKKEGVKRIFAIIDAFYNPVIANVGKYDIRWIGPRHEAAAVHMAEGVFKTTGEIPVVMAGAGPGTANLLSGMICAREEGVPVVAISSQCRQEVIYPCKPGVFQGTEQYDFFKPVTKWNAVVHSWERIPEIIQRAFREAVSGRPGPVHVDVPYTVSYAEGEESKVRILEPHQYRATAPEPSEKQIEEVAKLIKGAKNPLLMAGTGVLNSGGWEDFMGLVELLNCPATTTMAARSAIPNDHSNYIFGYGKGALTARTEADVVLAVGTRLGDMDLPFKKYWGDPDKQKIIQVDIDPRNIGANWPIHMGVVGDAKAMVKALGGKLKEMGVKPSDGKMVKQYKDMDDEWWQEQTGHIKDYAGEKIHPAHSVQTARKVFPPDAINIGDGGNTSLFNAFFTPYTKPRTSLGLFEFGHLGIGIPYAIGAKVANPDKDVYVIVGDGAAGFNFMEMVTAVREKIKITVMVHAEESWCMEEIGQLMEFGDPSKLVGCKQYPIRWDKVAEGLGCYSEYVDKIENLEDAIRRAKDSELPAVLCVKTDKQSNLIPPGAEQFEQVYTGVPEEQG</sequence>
<dbReference type="Gene3D" id="3.40.50.1220">
    <property type="entry name" value="TPP-binding domain"/>
    <property type="match status" value="1"/>
</dbReference>
<feature type="domain" description="Thiamine pyrophosphate enzyme N-terminal TPP-binding" evidence="9">
    <location>
        <begin position="5"/>
        <end position="106"/>
    </location>
</feature>